<gene>
    <name evidence="4" type="ORF">BN1049_00251</name>
</gene>
<feature type="transmembrane region" description="Helical" evidence="2">
    <location>
        <begin position="75"/>
        <end position="98"/>
    </location>
</feature>
<dbReference type="SUPFAM" id="SSF52833">
    <property type="entry name" value="Thioredoxin-like"/>
    <property type="match status" value="1"/>
</dbReference>
<sequence length="278" mass="30348">MMSIGPFSIKVVGVVAAILLAWLVTRAVAKRIGDDVSLKLAGAVLFDAVFWGLIAARLGYVAFWWEDYFATPMSIIAIGDGGFTWWVGVLTALAFIGWRARRMRTLRRAALAGVLTGVAAWFATGTVVGLLHHSPPMPDLQLATLEEQPISLLSYQGRPTVVNLWATWCPPCRREMPVFEQAQSAFPEVNIVMVNQGESAEQALAFLQSQGLTLSDVLLDPFSRTMHATGARALPTTLFFDADGELVDSHMGELTMASFKSNMSRHFAQSAQSISNEE</sequence>
<dbReference type="InterPro" id="IPR017937">
    <property type="entry name" value="Thioredoxin_CS"/>
</dbReference>
<feature type="transmembrane region" description="Helical" evidence="2">
    <location>
        <begin position="6"/>
        <end position="28"/>
    </location>
</feature>
<proteinExistence type="predicted"/>
<evidence type="ECO:0000256" key="2">
    <source>
        <dbReference type="SAM" id="Phobius"/>
    </source>
</evidence>
<protein>
    <submittedName>
        <fullName evidence="4">Putative thiol:disulfide interchange protein</fullName>
    </submittedName>
</protein>
<dbReference type="PROSITE" id="PS51352">
    <property type="entry name" value="THIOREDOXIN_2"/>
    <property type="match status" value="1"/>
</dbReference>
<dbReference type="GO" id="GO:0008961">
    <property type="term" value="F:phosphatidylglycerol-prolipoprotein diacylglyceryl transferase activity"/>
    <property type="evidence" value="ECO:0007669"/>
    <property type="project" value="InterPro"/>
</dbReference>
<dbReference type="PROSITE" id="PS00194">
    <property type="entry name" value="THIOREDOXIN_1"/>
    <property type="match status" value="1"/>
</dbReference>
<feature type="transmembrane region" description="Helical" evidence="2">
    <location>
        <begin position="40"/>
        <end position="63"/>
    </location>
</feature>
<dbReference type="PATRIC" id="fig|1461581.3.peg.246"/>
<keyword evidence="2" id="KW-0472">Membrane</keyword>
<evidence type="ECO:0000256" key="1">
    <source>
        <dbReference type="ARBA" id="ARBA00023284"/>
    </source>
</evidence>
<evidence type="ECO:0000313" key="4">
    <source>
        <dbReference type="EMBL" id="CEA00975.1"/>
    </source>
</evidence>
<dbReference type="InterPro" id="IPR036249">
    <property type="entry name" value="Thioredoxin-like_sf"/>
</dbReference>
<name>A0A078M3Z8_9PSED</name>
<dbReference type="GO" id="GO:0042158">
    <property type="term" value="P:lipoprotein biosynthetic process"/>
    <property type="evidence" value="ECO:0007669"/>
    <property type="project" value="InterPro"/>
</dbReference>
<dbReference type="AlphaFoldDB" id="A0A078M3Z8"/>
<dbReference type="InterPro" id="IPR000866">
    <property type="entry name" value="AhpC/TSA"/>
</dbReference>
<keyword evidence="2" id="KW-1133">Transmembrane helix</keyword>
<dbReference type="GO" id="GO:0015036">
    <property type="term" value="F:disulfide oxidoreductase activity"/>
    <property type="evidence" value="ECO:0007669"/>
    <property type="project" value="UniProtKB-ARBA"/>
</dbReference>
<evidence type="ECO:0000259" key="3">
    <source>
        <dbReference type="PROSITE" id="PS51352"/>
    </source>
</evidence>
<keyword evidence="1" id="KW-0676">Redox-active center</keyword>
<keyword evidence="2" id="KW-0812">Transmembrane</keyword>
<dbReference type="Pfam" id="PF01790">
    <property type="entry name" value="LGT"/>
    <property type="match status" value="1"/>
</dbReference>
<dbReference type="InterPro" id="IPR050553">
    <property type="entry name" value="Thioredoxin_ResA/DsbE_sf"/>
</dbReference>
<dbReference type="EMBL" id="LM997413">
    <property type="protein sequence ID" value="CEA00975.1"/>
    <property type="molecule type" value="Genomic_DNA"/>
</dbReference>
<dbReference type="EMBL" id="LK391969">
    <property type="protein sequence ID" value="CEF25349.1"/>
    <property type="molecule type" value="Genomic_DNA"/>
</dbReference>
<accession>A0A078M3Z8</accession>
<feature type="transmembrane region" description="Helical" evidence="2">
    <location>
        <begin position="110"/>
        <end position="131"/>
    </location>
</feature>
<dbReference type="CDD" id="cd02966">
    <property type="entry name" value="TlpA_like_family"/>
    <property type="match status" value="1"/>
</dbReference>
<dbReference type="InterPro" id="IPR013766">
    <property type="entry name" value="Thioredoxin_domain"/>
</dbReference>
<dbReference type="OrthoDB" id="9799347at2"/>
<dbReference type="GO" id="GO:0005886">
    <property type="term" value="C:plasma membrane"/>
    <property type="evidence" value="ECO:0007669"/>
    <property type="project" value="InterPro"/>
</dbReference>
<dbReference type="InterPro" id="IPR001640">
    <property type="entry name" value="Lgt"/>
</dbReference>
<dbReference type="GO" id="GO:0016209">
    <property type="term" value="F:antioxidant activity"/>
    <property type="evidence" value="ECO:0007669"/>
    <property type="project" value="InterPro"/>
</dbReference>
<dbReference type="Pfam" id="PF00578">
    <property type="entry name" value="AhpC-TSA"/>
    <property type="match status" value="1"/>
</dbReference>
<dbReference type="Gene3D" id="3.40.30.10">
    <property type="entry name" value="Glutaredoxin"/>
    <property type="match status" value="1"/>
</dbReference>
<feature type="domain" description="Thioredoxin" evidence="3">
    <location>
        <begin position="131"/>
        <end position="268"/>
    </location>
</feature>
<organism evidence="4">
    <name type="scientific">Pseudomonas saudimassiliensis</name>
    <dbReference type="NCBI Taxonomy" id="1461581"/>
    <lineage>
        <taxon>Bacteria</taxon>
        <taxon>Pseudomonadati</taxon>
        <taxon>Pseudomonadota</taxon>
        <taxon>Gammaproteobacteria</taxon>
        <taxon>Pseudomonadales</taxon>
        <taxon>Pseudomonadaceae</taxon>
        <taxon>Pseudomonas</taxon>
    </lineage>
</organism>
<reference evidence="4" key="1">
    <citation type="submission" date="2014-07" db="EMBL/GenBank/DDBJ databases">
        <authorList>
            <person name="Urmite Genomes Urmite Genomes"/>
        </authorList>
    </citation>
    <scope>NUCLEOTIDE SEQUENCE</scope>
    <source>
        <strain evidence="4">12M76_air</strain>
    </source>
</reference>
<dbReference type="PANTHER" id="PTHR42852">
    <property type="entry name" value="THIOL:DISULFIDE INTERCHANGE PROTEIN DSBE"/>
    <property type="match status" value="1"/>
</dbReference>
<dbReference type="PANTHER" id="PTHR42852:SF18">
    <property type="entry name" value="CHROMOSOME UNDETERMINED SCAFFOLD_47, WHOLE GENOME SHOTGUN SEQUENCE"/>
    <property type="match status" value="1"/>
</dbReference>